<name>A0A7C4FD47_9CREN</name>
<evidence type="ECO:0008006" key="2">
    <source>
        <dbReference type="Google" id="ProtNLM"/>
    </source>
</evidence>
<dbReference type="SUPFAM" id="SSF64182">
    <property type="entry name" value="DHH phosphoesterases"/>
    <property type="match status" value="1"/>
</dbReference>
<dbReference type="EMBL" id="DTFF01000014">
    <property type="protein sequence ID" value="HGI87124.1"/>
    <property type="molecule type" value="Genomic_DNA"/>
</dbReference>
<dbReference type="Gene3D" id="3.10.310.30">
    <property type="match status" value="1"/>
</dbReference>
<dbReference type="PANTHER" id="PTHR30255:SF2">
    <property type="entry name" value="SINGLE-STRANDED-DNA-SPECIFIC EXONUCLEASE RECJ"/>
    <property type="match status" value="1"/>
</dbReference>
<protein>
    <recommendedName>
        <fullName evidence="2">DHH family phosphoesterase</fullName>
    </recommendedName>
</protein>
<dbReference type="AlphaFoldDB" id="A0A7C4FD47"/>
<sequence>MTARSIILYHGDCDGVISAGLYIRHFLLDYFPDKISLKYSHPWRLYEDLDKVVKSLKEGVEVIVLLDLAISLNTVEMLKKLSAAKNLSIVIVDHHSSSAPIISMLKELEPKIKIFWNQVQSTPEVLASNLIRNLNEYEQALVKVANVCEGGYANDEHVRDIADKIKLVLAVEPSNEALIRGSVEAIVKGIDFWNSKEFNEKYSKAKWLLQTLLKRIEERIEKVCNWGIAVFNAAESVIYAGLFGVASTEYIKKYKIPILLIREEEKKFVVTVRSMDGKALEFCKAFTSEYREELNVIYGGHKEAASLTIKTSRTLPELAQIVKEFIQQRYC</sequence>
<organism evidence="1">
    <name type="scientific">Ignisphaera aggregans</name>
    <dbReference type="NCBI Taxonomy" id="334771"/>
    <lineage>
        <taxon>Archaea</taxon>
        <taxon>Thermoproteota</taxon>
        <taxon>Thermoprotei</taxon>
        <taxon>Desulfurococcales</taxon>
        <taxon>Desulfurococcaceae</taxon>
        <taxon>Ignisphaera</taxon>
    </lineage>
</organism>
<accession>A0A7C4FD47</accession>
<reference evidence="1" key="1">
    <citation type="journal article" date="2020" name="mSystems">
        <title>Genome- and Community-Level Interaction Insights into Carbon Utilization and Element Cycling Functions of Hydrothermarchaeota in Hydrothermal Sediment.</title>
        <authorList>
            <person name="Zhou Z."/>
            <person name="Liu Y."/>
            <person name="Xu W."/>
            <person name="Pan J."/>
            <person name="Luo Z.H."/>
            <person name="Li M."/>
        </authorList>
    </citation>
    <scope>NUCLEOTIDE SEQUENCE [LARGE SCALE GENOMIC DNA]</scope>
    <source>
        <strain evidence="1">SpSt-732</strain>
    </source>
</reference>
<evidence type="ECO:0000313" key="1">
    <source>
        <dbReference type="EMBL" id="HGI87124.1"/>
    </source>
</evidence>
<dbReference type="PANTHER" id="PTHR30255">
    <property type="entry name" value="SINGLE-STRANDED-DNA-SPECIFIC EXONUCLEASE RECJ"/>
    <property type="match status" value="1"/>
</dbReference>
<dbReference type="InterPro" id="IPR051673">
    <property type="entry name" value="SSDNA_exonuclease_RecJ"/>
</dbReference>
<comment type="caution">
    <text evidence="1">The sequence shown here is derived from an EMBL/GenBank/DDBJ whole genome shotgun (WGS) entry which is preliminary data.</text>
</comment>
<gene>
    <name evidence="1" type="ORF">ENV14_01820</name>
</gene>
<dbReference type="InterPro" id="IPR038763">
    <property type="entry name" value="DHH_sf"/>
</dbReference>
<proteinExistence type="predicted"/>